<protein>
    <submittedName>
        <fullName evidence="7">TetR/AcrR family transcriptional regulator C-terminal domain-containing protein</fullName>
    </submittedName>
</protein>
<dbReference type="Pfam" id="PF00392">
    <property type="entry name" value="GntR"/>
    <property type="match status" value="1"/>
</dbReference>
<evidence type="ECO:0000259" key="6">
    <source>
        <dbReference type="PROSITE" id="PS50977"/>
    </source>
</evidence>
<name>A0ABV9CN16_9ACTN</name>
<sequence length="311" mass="34176">MHRPGDRPDPPYSRIVREIRERIASGELSAGDRVPSTREITRQWGVAMATATKVLTTLRQEGLVRAVPGVGTVVDLPEAARPAARHREARGDERDLTRERVVRAGIEIADAEGLAALSMRRVAAALGVAAMSLYRHVASKDELALLMVDAVFGESPPPATAPGGWRDRLETAARAHWALYRRHPWLAQVMSFTRPLLSRNALLHTEWLMRGLQGLGLHPDTVLHAAMTVIGFVHGVAVNLEREAQARQETGVTDDEWMEALDPTFAAILSSGEFPVFSGVVGHPQVEFDLDTLFEFGLRCVLDGLAVRIER</sequence>
<evidence type="ECO:0000256" key="2">
    <source>
        <dbReference type="ARBA" id="ARBA00023125"/>
    </source>
</evidence>
<dbReference type="Pfam" id="PF00440">
    <property type="entry name" value="TetR_N"/>
    <property type="match status" value="1"/>
</dbReference>
<dbReference type="InterPro" id="IPR009057">
    <property type="entry name" value="Homeodomain-like_sf"/>
</dbReference>
<evidence type="ECO:0000259" key="5">
    <source>
        <dbReference type="PROSITE" id="PS50949"/>
    </source>
</evidence>
<dbReference type="SUPFAM" id="SSF46785">
    <property type="entry name" value="Winged helix' DNA-binding domain"/>
    <property type="match status" value="1"/>
</dbReference>
<dbReference type="EMBL" id="JBHSFP010000018">
    <property type="protein sequence ID" value="MFC4533929.1"/>
    <property type="molecule type" value="Genomic_DNA"/>
</dbReference>
<dbReference type="InterPro" id="IPR000524">
    <property type="entry name" value="Tscrpt_reg_HTH_GntR"/>
</dbReference>
<evidence type="ECO:0000256" key="1">
    <source>
        <dbReference type="ARBA" id="ARBA00023015"/>
    </source>
</evidence>
<dbReference type="InterPro" id="IPR001647">
    <property type="entry name" value="HTH_TetR"/>
</dbReference>
<dbReference type="InterPro" id="IPR050109">
    <property type="entry name" value="HTH-type_TetR-like_transc_reg"/>
</dbReference>
<evidence type="ECO:0000256" key="3">
    <source>
        <dbReference type="ARBA" id="ARBA00023163"/>
    </source>
</evidence>
<dbReference type="Gene3D" id="1.10.10.10">
    <property type="entry name" value="Winged helix-like DNA-binding domain superfamily/Winged helix DNA-binding domain"/>
    <property type="match status" value="1"/>
</dbReference>
<evidence type="ECO:0000256" key="4">
    <source>
        <dbReference type="PROSITE-ProRule" id="PRU00335"/>
    </source>
</evidence>
<reference evidence="8" key="1">
    <citation type="journal article" date="2019" name="Int. J. Syst. Evol. Microbiol.">
        <title>The Global Catalogue of Microorganisms (GCM) 10K type strain sequencing project: providing services to taxonomists for standard genome sequencing and annotation.</title>
        <authorList>
            <consortium name="The Broad Institute Genomics Platform"/>
            <consortium name="The Broad Institute Genome Sequencing Center for Infectious Disease"/>
            <person name="Wu L."/>
            <person name="Ma J."/>
        </authorList>
    </citation>
    <scope>NUCLEOTIDE SEQUENCE [LARGE SCALE GENOMIC DNA]</scope>
    <source>
        <strain evidence="8">CGMCC 4.7132</strain>
    </source>
</reference>
<feature type="domain" description="HTH gntR-type" evidence="5">
    <location>
        <begin position="9"/>
        <end position="77"/>
    </location>
</feature>
<feature type="DNA-binding region" description="H-T-H motif" evidence="4">
    <location>
        <begin position="118"/>
        <end position="137"/>
    </location>
</feature>
<accession>A0ABV9CN16</accession>
<keyword evidence="3" id="KW-0804">Transcription</keyword>
<keyword evidence="1" id="KW-0805">Transcription regulation</keyword>
<keyword evidence="2 4" id="KW-0238">DNA-binding</keyword>
<dbReference type="PANTHER" id="PTHR30055">
    <property type="entry name" value="HTH-TYPE TRANSCRIPTIONAL REGULATOR RUTR"/>
    <property type="match status" value="1"/>
</dbReference>
<gene>
    <name evidence="7" type="ORF">ACFO60_24465</name>
</gene>
<dbReference type="InterPro" id="IPR004111">
    <property type="entry name" value="Repressor_TetR_C"/>
</dbReference>
<dbReference type="Gene3D" id="1.10.357.10">
    <property type="entry name" value="Tetracycline Repressor, domain 2"/>
    <property type="match status" value="1"/>
</dbReference>
<dbReference type="SMART" id="SM00345">
    <property type="entry name" value="HTH_GNTR"/>
    <property type="match status" value="1"/>
</dbReference>
<dbReference type="InterPro" id="IPR036271">
    <property type="entry name" value="Tet_transcr_reg_TetR-rel_C_sf"/>
</dbReference>
<dbReference type="InterPro" id="IPR036388">
    <property type="entry name" value="WH-like_DNA-bd_sf"/>
</dbReference>
<dbReference type="Pfam" id="PF02909">
    <property type="entry name" value="TetR_C_1"/>
    <property type="match status" value="1"/>
</dbReference>
<dbReference type="SUPFAM" id="SSF46689">
    <property type="entry name" value="Homeodomain-like"/>
    <property type="match status" value="1"/>
</dbReference>
<dbReference type="PANTHER" id="PTHR30055:SF151">
    <property type="entry name" value="TRANSCRIPTIONAL REGULATORY PROTEIN"/>
    <property type="match status" value="1"/>
</dbReference>
<dbReference type="RefSeq" id="WP_380843841.1">
    <property type="nucleotide sequence ID" value="NZ_JBHSFP010000018.1"/>
</dbReference>
<comment type="caution">
    <text evidence="7">The sequence shown here is derived from an EMBL/GenBank/DDBJ whole genome shotgun (WGS) entry which is preliminary data.</text>
</comment>
<dbReference type="InterPro" id="IPR036390">
    <property type="entry name" value="WH_DNA-bd_sf"/>
</dbReference>
<organism evidence="7 8">
    <name type="scientific">Sphaerisporangium dianthi</name>
    <dbReference type="NCBI Taxonomy" id="1436120"/>
    <lineage>
        <taxon>Bacteria</taxon>
        <taxon>Bacillati</taxon>
        <taxon>Actinomycetota</taxon>
        <taxon>Actinomycetes</taxon>
        <taxon>Streptosporangiales</taxon>
        <taxon>Streptosporangiaceae</taxon>
        <taxon>Sphaerisporangium</taxon>
    </lineage>
</organism>
<dbReference type="PROSITE" id="PS50977">
    <property type="entry name" value="HTH_TETR_2"/>
    <property type="match status" value="1"/>
</dbReference>
<evidence type="ECO:0000313" key="8">
    <source>
        <dbReference type="Proteomes" id="UP001596004"/>
    </source>
</evidence>
<proteinExistence type="predicted"/>
<evidence type="ECO:0000313" key="7">
    <source>
        <dbReference type="EMBL" id="MFC4533929.1"/>
    </source>
</evidence>
<dbReference type="Gene3D" id="1.10.10.60">
    <property type="entry name" value="Homeodomain-like"/>
    <property type="match status" value="1"/>
</dbReference>
<dbReference type="SUPFAM" id="SSF48498">
    <property type="entry name" value="Tetracyclin repressor-like, C-terminal domain"/>
    <property type="match status" value="1"/>
</dbReference>
<keyword evidence="8" id="KW-1185">Reference proteome</keyword>
<dbReference type="PROSITE" id="PS50949">
    <property type="entry name" value="HTH_GNTR"/>
    <property type="match status" value="1"/>
</dbReference>
<dbReference type="CDD" id="cd07377">
    <property type="entry name" value="WHTH_GntR"/>
    <property type="match status" value="1"/>
</dbReference>
<dbReference type="Proteomes" id="UP001596004">
    <property type="component" value="Unassembled WGS sequence"/>
</dbReference>
<feature type="domain" description="HTH tetR-type" evidence="6">
    <location>
        <begin position="95"/>
        <end position="155"/>
    </location>
</feature>